<dbReference type="PANTHER" id="PTHR30204:SF15">
    <property type="entry name" value="BLL5018 PROTEIN"/>
    <property type="match status" value="1"/>
</dbReference>
<dbReference type="CDD" id="cd04765">
    <property type="entry name" value="HTH_MlrA-like_sg2"/>
    <property type="match status" value="1"/>
</dbReference>
<dbReference type="GO" id="GO:0003677">
    <property type="term" value="F:DNA binding"/>
    <property type="evidence" value="ECO:0007669"/>
    <property type="project" value="UniProtKB-KW"/>
</dbReference>
<reference evidence="3 4" key="1">
    <citation type="submission" date="2018-12" db="EMBL/GenBank/DDBJ databases">
        <title>Mangrovimonas spongiae sp. nov., a novel member of the genus Mangrovimonas isolated from marine sponge.</title>
        <authorList>
            <person name="Zhuang L."/>
            <person name="Luo L."/>
        </authorList>
    </citation>
    <scope>NUCLEOTIDE SEQUENCE [LARGE SCALE GENOMIC DNA]</scope>
    <source>
        <strain evidence="3 4">HN-E26</strain>
    </source>
</reference>
<gene>
    <name evidence="3" type="ORF">EJA19_09025</name>
</gene>
<evidence type="ECO:0000313" key="3">
    <source>
        <dbReference type="EMBL" id="RSK39074.1"/>
    </source>
</evidence>
<organism evidence="3 4">
    <name type="scientific">Mangrovimonas spongiae</name>
    <dbReference type="NCBI Taxonomy" id="2494697"/>
    <lineage>
        <taxon>Bacteria</taxon>
        <taxon>Pseudomonadati</taxon>
        <taxon>Bacteroidota</taxon>
        <taxon>Flavobacteriia</taxon>
        <taxon>Flavobacteriales</taxon>
        <taxon>Flavobacteriaceae</taxon>
        <taxon>Mangrovimonas</taxon>
    </lineage>
</organism>
<accession>A0A428JY60</accession>
<dbReference type="InterPro" id="IPR009061">
    <property type="entry name" value="DNA-bd_dom_put_sf"/>
</dbReference>
<dbReference type="GO" id="GO:0003700">
    <property type="term" value="F:DNA-binding transcription factor activity"/>
    <property type="evidence" value="ECO:0007669"/>
    <property type="project" value="InterPro"/>
</dbReference>
<sequence>MHINLPEKRYYSIGEVAKAFDVNASLIRFWEKEFDALKPKKNAKGNRKFTQEDIKNLKFIYHLVKERGFTLEGAKTHLKEEKKKSLSNFEIISKLEGIKAQLLKIKEQL</sequence>
<feature type="domain" description="HTH merR-type" evidence="2">
    <location>
        <begin position="10"/>
        <end position="80"/>
    </location>
</feature>
<name>A0A428JY60_9FLAO</name>
<dbReference type="AlphaFoldDB" id="A0A428JY60"/>
<keyword evidence="1" id="KW-0238">DNA-binding</keyword>
<dbReference type="RefSeq" id="WP_125468048.1">
    <property type="nucleotide sequence ID" value="NZ_RWBG01000004.1"/>
</dbReference>
<evidence type="ECO:0000313" key="4">
    <source>
        <dbReference type="Proteomes" id="UP000270620"/>
    </source>
</evidence>
<dbReference type="SUPFAM" id="SSF46955">
    <property type="entry name" value="Putative DNA-binding domain"/>
    <property type="match status" value="1"/>
</dbReference>
<dbReference type="PROSITE" id="PS50937">
    <property type="entry name" value="HTH_MERR_2"/>
    <property type="match status" value="1"/>
</dbReference>
<protein>
    <submittedName>
        <fullName evidence="3">MerR family transcriptional regulator</fullName>
    </submittedName>
</protein>
<comment type="caution">
    <text evidence="3">The sequence shown here is derived from an EMBL/GenBank/DDBJ whole genome shotgun (WGS) entry which is preliminary data.</text>
</comment>
<dbReference type="EMBL" id="RWBG01000004">
    <property type="protein sequence ID" value="RSK39074.1"/>
    <property type="molecule type" value="Genomic_DNA"/>
</dbReference>
<dbReference type="Proteomes" id="UP000270620">
    <property type="component" value="Unassembled WGS sequence"/>
</dbReference>
<dbReference type="InterPro" id="IPR047057">
    <property type="entry name" value="MerR_fam"/>
</dbReference>
<evidence type="ECO:0000259" key="2">
    <source>
        <dbReference type="PROSITE" id="PS50937"/>
    </source>
</evidence>
<dbReference type="Pfam" id="PF13411">
    <property type="entry name" value="MerR_1"/>
    <property type="match status" value="1"/>
</dbReference>
<proteinExistence type="predicted"/>
<dbReference type="PANTHER" id="PTHR30204">
    <property type="entry name" value="REDOX-CYCLING DRUG-SENSING TRANSCRIPTIONAL ACTIVATOR SOXR"/>
    <property type="match status" value="1"/>
</dbReference>
<dbReference type="SMART" id="SM00422">
    <property type="entry name" value="HTH_MERR"/>
    <property type="match status" value="1"/>
</dbReference>
<evidence type="ECO:0000256" key="1">
    <source>
        <dbReference type="ARBA" id="ARBA00023125"/>
    </source>
</evidence>
<dbReference type="OrthoDB" id="9810140at2"/>
<dbReference type="InterPro" id="IPR000551">
    <property type="entry name" value="MerR-type_HTH_dom"/>
</dbReference>
<keyword evidence="4" id="KW-1185">Reference proteome</keyword>
<dbReference type="Gene3D" id="1.10.1660.10">
    <property type="match status" value="1"/>
</dbReference>